<dbReference type="Proteomes" id="UP000294513">
    <property type="component" value="Unassembled WGS sequence"/>
</dbReference>
<dbReference type="RefSeq" id="WP_131898532.1">
    <property type="nucleotide sequence ID" value="NZ_SMKU01000181.1"/>
</dbReference>
<reference evidence="2 3" key="1">
    <citation type="submission" date="2019-03" db="EMBL/GenBank/DDBJ databases">
        <title>Draft genome sequences of novel Actinobacteria.</title>
        <authorList>
            <person name="Sahin N."/>
            <person name="Ay H."/>
            <person name="Saygin H."/>
        </authorList>
    </citation>
    <scope>NUCLEOTIDE SEQUENCE [LARGE SCALE GENOMIC DNA]</scope>
    <source>
        <strain evidence="2 3">H3C3</strain>
    </source>
</reference>
<evidence type="ECO:0000313" key="3">
    <source>
        <dbReference type="Proteomes" id="UP000294513"/>
    </source>
</evidence>
<dbReference type="InterPro" id="IPR023393">
    <property type="entry name" value="START-like_dom_sf"/>
</dbReference>
<dbReference type="AlphaFoldDB" id="A0A4R5B2H1"/>
<evidence type="ECO:0000259" key="1">
    <source>
        <dbReference type="Pfam" id="PF03364"/>
    </source>
</evidence>
<dbReference type="EMBL" id="SMKU01000181">
    <property type="protein sequence ID" value="TDD79193.1"/>
    <property type="molecule type" value="Genomic_DNA"/>
</dbReference>
<gene>
    <name evidence="2" type="ORF">E1298_28240</name>
</gene>
<proteinExistence type="predicted"/>
<evidence type="ECO:0000313" key="2">
    <source>
        <dbReference type="EMBL" id="TDD79193.1"/>
    </source>
</evidence>
<keyword evidence="3" id="KW-1185">Reference proteome</keyword>
<dbReference type="Gene3D" id="3.30.530.20">
    <property type="match status" value="1"/>
</dbReference>
<comment type="caution">
    <text evidence="2">The sequence shown here is derived from an EMBL/GenBank/DDBJ whole genome shotgun (WGS) entry which is preliminary data.</text>
</comment>
<organism evidence="2 3">
    <name type="scientific">Actinomadura rubrisoli</name>
    <dbReference type="NCBI Taxonomy" id="2530368"/>
    <lineage>
        <taxon>Bacteria</taxon>
        <taxon>Bacillati</taxon>
        <taxon>Actinomycetota</taxon>
        <taxon>Actinomycetes</taxon>
        <taxon>Streptosporangiales</taxon>
        <taxon>Thermomonosporaceae</taxon>
        <taxon>Actinomadura</taxon>
    </lineage>
</organism>
<feature type="domain" description="Coenzyme Q-binding protein COQ10 START" evidence="1">
    <location>
        <begin position="13"/>
        <end position="133"/>
    </location>
</feature>
<name>A0A4R5B2H1_9ACTN</name>
<protein>
    <submittedName>
        <fullName evidence="2">Polyketide cyclase</fullName>
    </submittedName>
</protein>
<dbReference type="OrthoDB" id="9134299at2"/>
<dbReference type="InterPro" id="IPR005031">
    <property type="entry name" value="COQ10_START"/>
</dbReference>
<dbReference type="SUPFAM" id="SSF55961">
    <property type="entry name" value="Bet v1-like"/>
    <property type="match status" value="1"/>
</dbReference>
<accession>A0A4R5B2H1</accession>
<dbReference type="Pfam" id="PF03364">
    <property type="entry name" value="Polyketide_cyc"/>
    <property type="match status" value="1"/>
</dbReference>
<sequence length="155" mass="17073">MRHFALNAHLTGFSADEAYARISTFDAFVDYSDVIREISVTAEAGGEALSSWEVNFYDGILRWTERDTFDPAARTIAFEQTTGDMDTFHGRWAVLRTADGVTVEFTASFDLGMPFIADVLDPIALDALDATISRLMTGLFGPGTRIEVLPEPVQV</sequence>